<evidence type="ECO:0000256" key="2">
    <source>
        <dbReference type="ARBA" id="ARBA00005249"/>
    </source>
</evidence>
<feature type="compositionally biased region" description="Basic and acidic residues" evidence="7">
    <location>
        <begin position="371"/>
        <end position="389"/>
    </location>
</feature>
<protein>
    <submittedName>
        <fullName evidence="8">Related to transcription initiation factor TFIIF large subunit</fullName>
    </submittedName>
</protein>
<dbReference type="GO" id="GO:0003677">
    <property type="term" value="F:DNA binding"/>
    <property type="evidence" value="ECO:0007669"/>
    <property type="project" value="UniProtKB-KW"/>
</dbReference>
<feature type="compositionally biased region" description="Basic and acidic residues" evidence="7">
    <location>
        <begin position="171"/>
        <end position="190"/>
    </location>
</feature>
<feature type="region of interest" description="Disordered" evidence="7">
    <location>
        <begin position="321"/>
        <end position="626"/>
    </location>
</feature>
<dbReference type="InterPro" id="IPR011039">
    <property type="entry name" value="TFIIF_interaction"/>
</dbReference>
<feature type="compositionally biased region" description="Basic and acidic residues" evidence="7">
    <location>
        <begin position="403"/>
        <end position="418"/>
    </location>
</feature>
<keyword evidence="9" id="KW-1185">Reference proteome</keyword>
<evidence type="ECO:0000313" key="8">
    <source>
        <dbReference type="EMBL" id="SPO03193.1"/>
    </source>
</evidence>
<dbReference type="InterPro" id="IPR008851">
    <property type="entry name" value="TFIIF-alpha"/>
</dbReference>
<keyword evidence="8" id="KW-0396">Initiation factor</keyword>
<feature type="compositionally biased region" description="Basic and acidic residues" evidence="7">
    <location>
        <begin position="321"/>
        <end position="333"/>
    </location>
</feature>
<evidence type="ECO:0000256" key="6">
    <source>
        <dbReference type="ARBA" id="ARBA00023242"/>
    </source>
</evidence>
<evidence type="ECO:0000256" key="7">
    <source>
        <dbReference type="SAM" id="MobiDB-lite"/>
    </source>
</evidence>
<accession>A0AAE8SVY0</accession>
<feature type="compositionally biased region" description="Acidic residues" evidence="7">
    <location>
        <begin position="453"/>
        <end position="466"/>
    </location>
</feature>
<proteinExistence type="inferred from homology"/>
<feature type="compositionally biased region" description="Low complexity" evidence="7">
    <location>
        <begin position="601"/>
        <end position="622"/>
    </location>
</feature>
<comment type="subcellular location">
    <subcellularLocation>
        <location evidence="1">Nucleus</location>
    </subcellularLocation>
</comment>
<dbReference type="Proteomes" id="UP001187682">
    <property type="component" value="Unassembled WGS sequence"/>
</dbReference>
<dbReference type="GO" id="GO:0003743">
    <property type="term" value="F:translation initiation factor activity"/>
    <property type="evidence" value="ECO:0007669"/>
    <property type="project" value="UniProtKB-KW"/>
</dbReference>
<dbReference type="GO" id="GO:0016251">
    <property type="term" value="F:RNA polymerase II general transcription initiation factor activity"/>
    <property type="evidence" value="ECO:0007669"/>
    <property type="project" value="TreeGrafter"/>
</dbReference>
<feature type="compositionally biased region" description="Basic residues" evidence="7">
    <location>
        <begin position="419"/>
        <end position="429"/>
    </location>
</feature>
<keyword evidence="6" id="KW-0539">Nucleus</keyword>
<feature type="compositionally biased region" description="Low complexity" evidence="7">
    <location>
        <begin position="48"/>
        <end position="63"/>
    </location>
</feature>
<feature type="region of interest" description="Disordered" evidence="7">
    <location>
        <begin position="119"/>
        <end position="194"/>
    </location>
</feature>
<gene>
    <name evidence="8" type="ORF">DNG_05875</name>
</gene>
<sequence length="691" mass="75986">MSDLSSTAPNGQRPGPPGGPRPKPKANPLRPLRRRPANPPTARKRDPSSTTSAATLTTEETPLGLKRHGETDSAMQLEKLRSQFGGWSEPPPRAEYRDIPIVTTAKALREGIRYHVMRFPQPTGSKDTGHVDPTDQNAFTRPVTLHRRDPQQPPPGRVVRREEDLPEPEPVDEKEAERQQQLKAEREAQKTADQAKIAPTVKEMVSKKPKKTKEDQVIFNRMPKTEKGRKEAGLRYEEALPWHLEDVDGKNVWVGGYVSALSEANVAFVHEGSRFRMIPLEKWYRFSAKPALNLAPIEEGKDDKAPGASSSHWMMQAVEKRAEERKMKDEFRNSGKRGGPARGSSSLGEVRGYDEVDMEGDEFDDDDENTGFDHDEDTKITNDRIRKEQLGANLFGDADEKEVDAQEASKLRREMERRKASKKLKKTLKKRENVNDIESDDSASSADPFADSSSDDDDDEDEEEDESKAKADEDEKAKNDKDKTTPGTPSKGSTPSGKRQVDMIKKAKGLKRPGSPTLSESSGNESVLRKVAKKKAGSSAGHSRSTTPMPQGQGVPGQASQRRKMAGGSGSDGEVTGGEMSDGQPRKKKIKLIASSRKGTPAGSRAGSPLPASAAGTPGASPKDGQAIEAWEIVQALPQLPNGISIQNFLKLFEGRVGEKAEGGRMAKSEWIKMVRENCNYGPDKLLRRKS</sequence>
<feature type="compositionally biased region" description="Low complexity" evidence="7">
    <location>
        <begin position="485"/>
        <end position="498"/>
    </location>
</feature>
<comment type="caution">
    <text evidence="8">The sequence shown here is derived from an EMBL/GenBank/DDBJ whole genome shotgun (WGS) entry which is preliminary data.</text>
</comment>
<dbReference type="AlphaFoldDB" id="A0AAE8SVY0"/>
<name>A0AAE8SVY0_9PEZI</name>
<feature type="region of interest" description="Disordered" evidence="7">
    <location>
        <begin position="1"/>
        <end position="74"/>
    </location>
</feature>
<dbReference type="GO" id="GO:0032968">
    <property type="term" value="P:positive regulation of transcription elongation by RNA polymerase II"/>
    <property type="evidence" value="ECO:0007669"/>
    <property type="project" value="InterPro"/>
</dbReference>
<dbReference type="GO" id="GO:0005674">
    <property type="term" value="C:transcription factor TFIIF complex"/>
    <property type="evidence" value="ECO:0007669"/>
    <property type="project" value="TreeGrafter"/>
</dbReference>
<evidence type="ECO:0000256" key="5">
    <source>
        <dbReference type="ARBA" id="ARBA00023163"/>
    </source>
</evidence>
<dbReference type="PANTHER" id="PTHR13011">
    <property type="entry name" value="TFIIF-ALPHA"/>
    <property type="match status" value="1"/>
</dbReference>
<keyword evidence="8" id="KW-0648">Protein biosynthesis</keyword>
<keyword evidence="4" id="KW-0238">DNA-binding</keyword>
<keyword evidence="3" id="KW-0805">Transcription regulation</keyword>
<evidence type="ECO:0000313" key="9">
    <source>
        <dbReference type="Proteomes" id="UP001187682"/>
    </source>
</evidence>
<evidence type="ECO:0000256" key="4">
    <source>
        <dbReference type="ARBA" id="ARBA00023125"/>
    </source>
</evidence>
<dbReference type="GO" id="GO:0006367">
    <property type="term" value="P:transcription initiation at RNA polymerase II promoter"/>
    <property type="evidence" value="ECO:0007669"/>
    <property type="project" value="InterPro"/>
</dbReference>
<feature type="compositionally biased region" description="Low complexity" evidence="7">
    <location>
        <begin position="442"/>
        <end position="452"/>
    </location>
</feature>
<organism evidence="8 9">
    <name type="scientific">Cephalotrichum gorgonifer</name>
    <dbReference type="NCBI Taxonomy" id="2041049"/>
    <lineage>
        <taxon>Eukaryota</taxon>
        <taxon>Fungi</taxon>
        <taxon>Dikarya</taxon>
        <taxon>Ascomycota</taxon>
        <taxon>Pezizomycotina</taxon>
        <taxon>Sordariomycetes</taxon>
        <taxon>Hypocreomycetidae</taxon>
        <taxon>Microascales</taxon>
        <taxon>Microascaceae</taxon>
        <taxon>Cephalotrichum</taxon>
    </lineage>
</organism>
<dbReference type="PANTHER" id="PTHR13011:SF0">
    <property type="entry name" value="GENERAL TRANSCRIPTION FACTOR IIF SUBUNIT 1"/>
    <property type="match status" value="1"/>
</dbReference>
<keyword evidence="5" id="KW-0804">Transcription</keyword>
<comment type="similarity">
    <text evidence="2">Belongs to the TFIIF alpha subunit family.</text>
</comment>
<feature type="compositionally biased region" description="Acidic residues" evidence="7">
    <location>
        <begin position="355"/>
        <end position="370"/>
    </location>
</feature>
<dbReference type="EMBL" id="ONZQ02000008">
    <property type="protein sequence ID" value="SPO03193.1"/>
    <property type="molecule type" value="Genomic_DNA"/>
</dbReference>
<dbReference type="GO" id="GO:0001096">
    <property type="term" value="F:TFIIF-class transcription factor complex binding"/>
    <property type="evidence" value="ECO:0007669"/>
    <property type="project" value="TreeGrafter"/>
</dbReference>
<evidence type="ECO:0000256" key="3">
    <source>
        <dbReference type="ARBA" id="ARBA00023015"/>
    </source>
</evidence>
<feature type="compositionally biased region" description="Basic and acidic residues" evidence="7">
    <location>
        <begin position="467"/>
        <end position="484"/>
    </location>
</feature>
<evidence type="ECO:0000256" key="1">
    <source>
        <dbReference type="ARBA" id="ARBA00004123"/>
    </source>
</evidence>
<reference evidence="8" key="1">
    <citation type="submission" date="2018-03" db="EMBL/GenBank/DDBJ databases">
        <authorList>
            <person name="Guldener U."/>
        </authorList>
    </citation>
    <scope>NUCLEOTIDE SEQUENCE</scope>
</reference>
<dbReference type="SUPFAM" id="SSF50916">
    <property type="entry name" value="Rap30/74 interaction domains"/>
    <property type="match status" value="1"/>
</dbReference>
<feature type="compositionally biased region" description="Polar residues" evidence="7">
    <location>
        <begin position="516"/>
        <end position="525"/>
    </location>
</feature>